<feature type="domain" description="DDE Tnp4" evidence="8">
    <location>
        <begin position="150"/>
        <end position="314"/>
    </location>
</feature>
<keyword evidence="4" id="KW-0540">Nuclease</keyword>
<dbReference type="Proteomes" id="UP001321473">
    <property type="component" value="Unassembled WGS sequence"/>
</dbReference>
<sequence length="407" mass="46754">MRVRRSIWVRPAWLRRKQESEYHTLFKVMREQDPELFFKYYRMTPELFDLIHGRVRERLTKMHVVQEPISSGERLAMTLRYLCSGNAIVDIAKDFRVGLETAREAIHLTLQVLWDDLAPQYMKPPNDQMWRNIADGFWKRWQFPNCLGSVDGKHVQIVAPANSGSLYYNYKGTFSIVLMAVVDSGYLFRLVDVGAPGRISDGGVFKRSPIGRKLHAGLLQLPSHSQLPGSNKTLPFAFIGDEAFQLREDFMRPFPGSREDPAERIFNYRLSRARRCVENAFGILRARFRIFRGPINLSPENAKRAVKAACVLHNFLCMESNGRSSYSPVGFADHEDVYGNMIDGAWRATTDTDSATFGLQPTHARKCAHSALKVRKQYAAFFANEGKVPWQWKLLEIDEPNCEEVQE</sequence>
<organism evidence="9 10">
    <name type="scientific">Amblyomma americanum</name>
    <name type="common">Lone star tick</name>
    <dbReference type="NCBI Taxonomy" id="6943"/>
    <lineage>
        <taxon>Eukaryota</taxon>
        <taxon>Metazoa</taxon>
        <taxon>Ecdysozoa</taxon>
        <taxon>Arthropoda</taxon>
        <taxon>Chelicerata</taxon>
        <taxon>Arachnida</taxon>
        <taxon>Acari</taxon>
        <taxon>Parasitiformes</taxon>
        <taxon>Ixodida</taxon>
        <taxon>Ixodoidea</taxon>
        <taxon>Ixodidae</taxon>
        <taxon>Amblyomminae</taxon>
        <taxon>Amblyomma</taxon>
    </lineage>
</organism>
<comment type="caution">
    <text evidence="9">The sequence shown here is derived from an EMBL/GenBank/DDBJ whole genome shotgun (WGS) entry which is preliminary data.</text>
</comment>
<dbReference type="InterPro" id="IPR045249">
    <property type="entry name" value="HARBI1-like"/>
</dbReference>
<dbReference type="Pfam" id="PF13359">
    <property type="entry name" value="DDE_Tnp_4"/>
    <property type="match status" value="1"/>
</dbReference>
<dbReference type="GO" id="GO:0046872">
    <property type="term" value="F:metal ion binding"/>
    <property type="evidence" value="ECO:0007669"/>
    <property type="project" value="UniProtKB-KW"/>
</dbReference>
<keyword evidence="6" id="KW-0378">Hydrolase</keyword>
<evidence type="ECO:0000256" key="5">
    <source>
        <dbReference type="ARBA" id="ARBA00022723"/>
    </source>
</evidence>
<keyword evidence="10" id="KW-1185">Reference proteome</keyword>
<accession>A0AAQ4DHY1</accession>
<dbReference type="GO" id="GO:0005634">
    <property type="term" value="C:nucleus"/>
    <property type="evidence" value="ECO:0007669"/>
    <property type="project" value="UniProtKB-SubCell"/>
</dbReference>
<reference evidence="9 10" key="1">
    <citation type="journal article" date="2023" name="Arcadia Sci">
        <title>De novo assembly of a long-read Amblyomma americanum tick genome.</title>
        <authorList>
            <person name="Chou S."/>
            <person name="Poskanzer K.E."/>
            <person name="Rollins M."/>
            <person name="Thuy-Boun P.S."/>
        </authorList>
    </citation>
    <scope>NUCLEOTIDE SEQUENCE [LARGE SCALE GENOMIC DNA]</scope>
    <source>
        <strain evidence="9">F_SG_1</strain>
        <tissue evidence="9">Salivary glands</tissue>
    </source>
</reference>
<evidence type="ECO:0000256" key="2">
    <source>
        <dbReference type="ARBA" id="ARBA00004123"/>
    </source>
</evidence>
<evidence type="ECO:0000256" key="3">
    <source>
        <dbReference type="ARBA" id="ARBA00006958"/>
    </source>
</evidence>
<dbReference type="PANTHER" id="PTHR22930:SF269">
    <property type="entry name" value="NUCLEASE HARBI1-LIKE PROTEIN"/>
    <property type="match status" value="1"/>
</dbReference>
<name>A0AAQ4DHY1_AMBAM</name>
<comment type="subcellular location">
    <subcellularLocation>
        <location evidence="2">Nucleus</location>
    </subcellularLocation>
</comment>
<keyword evidence="5" id="KW-0479">Metal-binding</keyword>
<evidence type="ECO:0000259" key="8">
    <source>
        <dbReference type="Pfam" id="PF13359"/>
    </source>
</evidence>
<evidence type="ECO:0000313" key="9">
    <source>
        <dbReference type="EMBL" id="KAK8762071.1"/>
    </source>
</evidence>
<evidence type="ECO:0000256" key="1">
    <source>
        <dbReference type="ARBA" id="ARBA00001968"/>
    </source>
</evidence>
<evidence type="ECO:0000313" key="10">
    <source>
        <dbReference type="Proteomes" id="UP001321473"/>
    </source>
</evidence>
<proteinExistence type="inferred from homology"/>
<dbReference type="AlphaFoldDB" id="A0AAQ4DHY1"/>
<evidence type="ECO:0000256" key="4">
    <source>
        <dbReference type="ARBA" id="ARBA00022722"/>
    </source>
</evidence>
<evidence type="ECO:0000256" key="6">
    <source>
        <dbReference type="ARBA" id="ARBA00022801"/>
    </source>
</evidence>
<dbReference type="InterPro" id="IPR027806">
    <property type="entry name" value="HARBI1_dom"/>
</dbReference>
<dbReference type="PANTHER" id="PTHR22930">
    <property type="match status" value="1"/>
</dbReference>
<keyword evidence="7" id="KW-0539">Nucleus</keyword>
<dbReference type="GO" id="GO:0004518">
    <property type="term" value="F:nuclease activity"/>
    <property type="evidence" value="ECO:0007669"/>
    <property type="project" value="UniProtKB-KW"/>
</dbReference>
<evidence type="ECO:0000256" key="7">
    <source>
        <dbReference type="ARBA" id="ARBA00023242"/>
    </source>
</evidence>
<protein>
    <recommendedName>
        <fullName evidence="8">DDE Tnp4 domain-containing protein</fullName>
    </recommendedName>
</protein>
<gene>
    <name evidence="9" type="ORF">V5799_026662</name>
</gene>
<comment type="similarity">
    <text evidence="3">Belongs to the HARBI1 family.</text>
</comment>
<dbReference type="EMBL" id="JARKHS020030510">
    <property type="protein sequence ID" value="KAK8762071.1"/>
    <property type="molecule type" value="Genomic_DNA"/>
</dbReference>
<comment type="cofactor">
    <cofactor evidence="1">
        <name>a divalent metal cation</name>
        <dbReference type="ChEBI" id="CHEBI:60240"/>
    </cofactor>
</comment>
<dbReference type="GO" id="GO:0016787">
    <property type="term" value="F:hydrolase activity"/>
    <property type="evidence" value="ECO:0007669"/>
    <property type="project" value="UniProtKB-KW"/>
</dbReference>